<dbReference type="Pfam" id="PF25954">
    <property type="entry name" value="Beta-barrel_RND_2"/>
    <property type="match status" value="1"/>
</dbReference>
<evidence type="ECO:0000313" key="4">
    <source>
        <dbReference type="Proteomes" id="UP000626026"/>
    </source>
</evidence>
<dbReference type="Proteomes" id="UP000626026">
    <property type="component" value="Unassembled WGS sequence"/>
</dbReference>
<name>A0ABR7RNB2_9PROT</name>
<dbReference type="Gene3D" id="1.10.287.470">
    <property type="entry name" value="Helix hairpin bin"/>
    <property type="match status" value="2"/>
</dbReference>
<dbReference type="SUPFAM" id="SSF57997">
    <property type="entry name" value="Tropomyosin"/>
    <property type="match status" value="1"/>
</dbReference>
<dbReference type="SUPFAM" id="SSF111369">
    <property type="entry name" value="HlyD-like secretion proteins"/>
    <property type="match status" value="2"/>
</dbReference>
<proteinExistence type="predicted"/>
<gene>
    <name evidence="3" type="ORF">IBL26_12345</name>
</gene>
<sequence>MPKAAQIVRFAAALMVGLAGALTVLYAWRLPPFQSAVETTENAYVRGQVTIIAPQLAGYVTEVPVRDFQRVRAGELVARIDDRIYAQKLLQARATLDIQRANLGNADQSRRSAEARIGAGEAQLDAARSALDTAEANARRIGSLAGRGISTQSAADQARSGLAQARSAVHQAEASLEVSRQDLQTIIVNRTSLQAAVENAEAAVHLAEIDLQNTRIVAPQDGRLGEIGVRLGQYVAAGSQLAALVPERKWVIANFKEGQLHGMRVGQPVSFTVDALPDTVLRGRIEAFSPATGSEFSVLRADNATGNFTKVAQRLPVRIAIDADQPQVEHLAPGMSVVVSIDTASGPAARATVSLDPGAAVPPG</sequence>
<evidence type="ECO:0000259" key="1">
    <source>
        <dbReference type="Pfam" id="PF25917"/>
    </source>
</evidence>
<feature type="domain" description="Multidrug resistance protein MdtA-like barrel-sandwich hybrid" evidence="1">
    <location>
        <begin position="52"/>
        <end position="245"/>
    </location>
</feature>
<evidence type="ECO:0000259" key="2">
    <source>
        <dbReference type="Pfam" id="PF25954"/>
    </source>
</evidence>
<accession>A0ABR7RNB2</accession>
<dbReference type="Pfam" id="PF25917">
    <property type="entry name" value="BSH_RND"/>
    <property type="match status" value="1"/>
</dbReference>
<dbReference type="RefSeq" id="WP_187784794.1">
    <property type="nucleotide sequence ID" value="NZ_JACTVA010000020.1"/>
</dbReference>
<protein>
    <submittedName>
        <fullName evidence="3">HlyD family secretion protein</fullName>
    </submittedName>
</protein>
<dbReference type="PANTHER" id="PTHR30386">
    <property type="entry name" value="MEMBRANE FUSION SUBUNIT OF EMRAB-TOLC MULTIDRUG EFFLUX PUMP"/>
    <property type="match status" value="1"/>
</dbReference>
<dbReference type="InterPro" id="IPR058625">
    <property type="entry name" value="MdtA-like_BSH"/>
</dbReference>
<feature type="domain" description="CusB-like beta-barrel" evidence="2">
    <location>
        <begin position="250"/>
        <end position="292"/>
    </location>
</feature>
<dbReference type="Gene3D" id="2.40.50.100">
    <property type="match status" value="1"/>
</dbReference>
<dbReference type="PANTHER" id="PTHR30386:SF24">
    <property type="entry name" value="MULTIDRUG RESISTANCE EFFLUX PUMP"/>
    <property type="match status" value="1"/>
</dbReference>
<dbReference type="EMBL" id="JACTVA010000020">
    <property type="protein sequence ID" value="MBC9207625.1"/>
    <property type="molecule type" value="Genomic_DNA"/>
</dbReference>
<dbReference type="Gene3D" id="2.40.30.170">
    <property type="match status" value="1"/>
</dbReference>
<comment type="caution">
    <text evidence="3">The sequence shown here is derived from an EMBL/GenBank/DDBJ whole genome shotgun (WGS) entry which is preliminary data.</text>
</comment>
<keyword evidence="4" id="KW-1185">Reference proteome</keyword>
<evidence type="ECO:0000313" key="3">
    <source>
        <dbReference type="EMBL" id="MBC9207625.1"/>
    </source>
</evidence>
<reference evidence="3 4" key="1">
    <citation type="journal article" date="2013" name="Int. J. Syst. Evol. Microbiol.">
        <title>Roseomonas aerophila sp. nov., isolated from air.</title>
        <authorList>
            <person name="Kim S.J."/>
            <person name="Weon H.Y."/>
            <person name="Ahn J.H."/>
            <person name="Hong S.B."/>
            <person name="Seok S.J."/>
            <person name="Whang K.S."/>
            <person name="Kwon S.W."/>
        </authorList>
    </citation>
    <scope>NUCLEOTIDE SEQUENCE [LARGE SCALE GENOMIC DNA]</scope>
    <source>
        <strain evidence="3 4">NBRC 108923</strain>
    </source>
</reference>
<dbReference type="InterPro" id="IPR058792">
    <property type="entry name" value="Beta-barrel_RND_2"/>
</dbReference>
<organism evidence="3 4">
    <name type="scientific">Teichococcus aerophilus</name>
    <dbReference type="NCBI Taxonomy" id="1224513"/>
    <lineage>
        <taxon>Bacteria</taxon>
        <taxon>Pseudomonadati</taxon>
        <taxon>Pseudomonadota</taxon>
        <taxon>Alphaproteobacteria</taxon>
        <taxon>Acetobacterales</taxon>
        <taxon>Roseomonadaceae</taxon>
        <taxon>Roseomonas</taxon>
    </lineage>
</organism>
<dbReference type="InterPro" id="IPR050739">
    <property type="entry name" value="MFP"/>
</dbReference>